<evidence type="ECO:0000313" key="3">
    <source>
        <dbReference type="Proteomes" id="UP000053257"/>
    </source>
</evidence>
<name>A0A0C3PKC5_PHLG1</name>
<dbReference type="Proteomes" id="UP000053257">
    <property type="component" value="Unassembled WGS sequence"/>
</dbReference>
<feature type="region of interest" description="Disordered" evidence="1">
    <location>
        <begin position="1"/>
        <end position="22"/>
    </location>
</feature>
<evidence type="ECO:0000313" key="2">
    <source>
        <dbReference type="EMBL" id="KIP06738.1"/>
    </source>
</evidence>
<dbReference type="AlphaFoldDB" id="A0A0C3PKC5"/>
<evidence type="ECO:0000256" key="1">
    <source>
        <dbReference type="SAM" id="MobiDB-lite"/>
    </source>
</evidence>
<protein>
    <submittedName>
        <fullName evidence="2">Uncharacterized protein</fullName>
    </submittedName>
</protein>
<organism evidence="2 3">
    <name type="scientific">Phlebiopsis gigantea (strain 11061_1 CR5-6)</name>
    <name type="common">White-rot fungus</name>
    <name type="synonym">Peniophora gigantea</name>
    <dbReference type="NCBI Taxonomy" id="745531"/>
    <lineage>
        <taxon>Eukaryota</taxon>
        <taxon>Fungi</taxon>
        <taxon>Dikarya</taxon>
        <taxon>Basidiomycota</taxon>
        <taxon>Agaricomycotina</taxon>
        <taxon>Agaricomycetes</taxon>
        <taxon>Polyporales</taxon>
        <taxon>Phanerochaetaceae</taxon>
        <taxon>Phlebiopsis</taxon>
    </lineage>
</organism>
<accession>A0A0C3PKC5</accession>
<proteinExistence type="predicted"/>
<dbReference type="HOGENOM" id="CLU_1332361_0_0_1"/>
<sequence>MASQTCDWPRLSPSGETHLDPHFQRSTAGVCFVGYPHEWPAAPRDGLPTSELRRMAPLSEDGYFSTMIRKAWQTLHHIASLSLDEKMIGCGHFTPFLEPISVASTGRGSKRTCLCYTTAFSRLTMGAFKHDGVYGCGAAKNRQCKVPLMTILSSGSTSLKITSCNNVVVGELCSIPICRYVRHNDILLHLYVNIFLTGLSHPDSAY</sequence>
<gene>
    <name evidence="2" type="ORF">PHLGIDRAFT_446903</name>
</gene>
<keyword evidence="3" id="KW-1185">Reference proteome</keyword>
<reference evidence="2 3" key="1">
    <citation type="journal article" date="2014" name="PLoS Genet.">
        <title>Analysis of the Phlebiopsis gigantea genome, transcriptome and secretome provides insight into its pioneer colonization strategies of wood.</title>
        <authorList>
            <person name="Hori C."/>
            <person name="Ishida T."/>
            <person name="Igarashi K."/>
            <person name="Samejima M."/>
            <person name="Suzuki H."/>
            <person name="Master E."/>
            <person name="Ferreira P."/>
            <person name="Ruiz-Duenas F.J."/>
            <person name="Held B."/>
            <person name="Canessa P."/>
            <person name="Larrondo L.F."/>
            <person name="Schmoll M."/>
            <person name="Druzhinina I.S."/>
            <person name="Kubicek C.P."/>
            <person name="Gaskell J.A."/>
            <person name="Kersten P."/>
            <person name="St John F."/>
            <person name="Glasner J."/>
            <person name="Sabat G."/>
            <person name="Splinter BonDurant S."/>
            <person name="Syed K."/>
            <person name="Yadav J."/>
            <person name="Mgbeahuruike A.C."/>
            <person name="Kovalchuk A."/>
            <person name="Asiegbu F.O."/>
            <person name="Lackner G."/>
            <person name="Hoffmeister D."/>
            <person name="Rencoret J."/>
            <person name="Gutierrez A."/>
            <person name="Sun H."/>
            <person name="Lindquist E."/>
            <person name="Barry K."/>
            <person name="Riley R."/>
            <person name="Grigoriev I.V."/>
            <person name="Henrissat B."/>
            <person name="Kues U."/>
            <person name="Berka R.M."/>
            <person name="Martinez A.T."/>
            <person name="Covert S.F."/>
            <person name="Blanchette R.A."/>
            <person name="Cullen D."/>
        </authorList>
    </citation>
    <scope>NUCLEOTIDE SEQUENCE [LARGE SCALE GENOMIC DNA]</scope>
    <source>
        <strain evidence="2 3">11061_1 CR5-6</strain>
    </source>
</reference>
<dbReference type="EMBL" id="KN840511">
    <property type="protein sequence ID" value="KIP06738.1"/>
    <property type="molecule type" value="Genomic_DNA"/>
</dbReference>